<proteinExistence type="predicted"/>
<dbReference type="Proteomes" id="UP000464577">
    <property type="component" value="Chromosome"/>
</dbReference>
<protein>
    <submittedName>
        <fullName evidence="1">Uncharacterized protein</fullName>
    </submittedName>
</protein>
<dbReference type="RefSeq" id="WP_162387988.1">
    <property type="nucleotide sequence ID" value="NZ_CP045997.1"/>
</dbReference>
<name>A0A6P1W0L9_9BACT</name>
<evidence type="ECO:0000313" key="2">
    <source>
        <dbReference type="Proteomes" id="UP000464577"/>
    </source>
</evidence>
<gene>
    <name evidence="1" type="ORF">GJR95_22335</name>
</gene>
<keyword evidence="2" id="KW-1185">Reference proteome</keyword>
<accession>A0A6P1W0L9</accession>
<reference evidence="1 2" key="1">
    <citation type="submission" date="2019-11" db="EMBL/GenBank/DDBJ databases">
        <title>Spirosoma endbachense sp. nov., isolated from a natural salt meadow.</title>
        <authorList>
            <person name="Rojas J."/>
            <person name="Ambika Manirajan B."/>
            <person name="Ratering S."/>
            <person name="Suarez C."/>
            <person name="Geissler-Plaum R."/>
            <person name="Schnell S."/>
        </authorList>
    </citation>
    <scope>NUCLEOTIDE SEQUENCE [LARGE SCALE GENOMIC DNA]</scope>
    <source>
        <strain evidence="1 2">I-24</strain>
    </source>
</reference>
<sequence>MKISLLESGIDSLKKGFANIISYENLLFKNPNDNNRFFLLKDAILFIQHGIEILLKDVLIKHSEYLVFKEIDITVKKAYKEMQAKNLSSVFETSLKKKIHTVTFSEAIERIKMISKYNLDDNLENKFREIETYRNIIMHSEIHLDEQEIIKTIDGLSDGIDSFFLKSLKSDYRTISGYSALINNFEKLGKILKAKNYELKLKALETIISICRDLSISVGEGEVKRITSINIATKFLTRLFSSELRFGTDLYNGYTSGSITSFKREEKDWIAFYADAGLSYKTSS</sequence>
<dbReference type="AlphaFoldDB" id="A0A6P1W0L9"/>
<dbReference type="KEGG" id="senf:GJR95_22335"/>
<organism evidence="1 2">
    <name type="scientific">Spirosoma endbachense</name>
    <dbReference type="NCBI Taxonomy" id="2666025"/>
    <lineage>
        <taxon>Bacteria</taxon>
        <taxon>Pseudomonadati</taxon>
        <taxon>Bacteroidota</taxon>
        <taxon>Cytophagia</taxon>
        <taxon>Cytophagales</taxon>
        <taxon>Cytophagaceae</taxon>
        <taxon>Spirosoma</taxon>
    </lineage>
</organism>
<evidence type="ECO:0000313" key="1">
    <source>
        <dbReference type="EMBL" id="QHV97577.1"/>
    </source>
</evidence>
<dbReference type="EMBL" id="CP045997">
    <property type="protein sequence ID" value="QHV97577.1"/>
    <property type="molecule type" value="Genomic_DNA"/>
</dbReference>